<dbReference type="SUPFAM" id="SSF53098">
    <property type="entry name" value="Ribonuclease H-like"/>
    <property type="match status" value="1"/>
</dbReference>
<dbReference type="Gene3D" id="1.10.340.70">
    <property type="match status" value="1"/>
</dbReference>
<dbReference type="FunFam" id="1.10.340.70:FF:000001">
    <property type="entry name" value="Retrovirus-related Pol polyprotein from transposon gypsy-like Protein"/>
    <property type="match status" value="1"/>
</dbReference>
<dbReference type="GO" id="GO:0004190">
    <property type="term" value="F:aspartic-type endopeptidase activity"/>
    <property type="evidence" value="ECO:0007669"/>
    <property type="project" value="InterPro"/>
</dbReference>
<dbReference type="PANTHER" id="PTHR37984">
    <property type="entry name" value="PROTEIN CBG26694"/>
    <property type="match status" value="1"/>
</dbReference>
<evidence type="ECO:0000256" key="7">
    <source>
        <dbReference type="ARBA" id="ARBA00022884"/>
    </source>
</evidence>
<protein>
    <recommendedName>
        <fullName evidence="16">Endonuclease</fullName>
    </recommendedName>
</protein>
<dbReference type="CDD" id="cd00303">
    <property type="entry name" value="retropepsin_like"/>
    <property type="match status" value="1"/>
</dbReference>
<dbReference type="SUPFAM" id="SSF54160">
    <property type="entry name" value="Chromo domain-like"/>
    <property type="match status" value="1"/>
</dbReference>
<dbReference type="PROSITE" id="PS50994">
    <property type="entry name" value="INTEGRASE"/>
    <property type="match status" value="1"/>
</dbReference>
<keyword evidence="10" id="KW-0511">Multifunctional enzyme</keyword>
<evidence type="ECO:0000256" key="5">
    <source>
        <dbReference type="ARBA" id="ARBA00022801"/>
    </source>
</evidence>
<evidence type="ECO:0000256" key="4">
    <source>
        <dbReference type="ARBA" id="ARBA00022759"/>
    </source>
</evidence>
<dbReference type="PANTHER" id="PTHR37984:SF5">
    <property type="entry name" value="PROTEIN NYNRIN-LIKE"/>
    <property type="match status" value="1"/>
</dbReference>
<dbReference type="Pfam" id="PF00078">
    <property type="entry name" value="RVT_1"/>
    <property type="match status" value="1"/>
</dbReference>
<keyword evidence="6" id="KW-0460">Magnesium</keyword>
<dbReference type="InterPro" id="IPR021109">
    <property type="entry name" value="Peptidase_aspartic_dom_sf"/>
</dbReference>
<comment type="caution">
    <text evidence="14">The sequence shown here is derived from an EMBL/GenBank/DDBJ whole genome shotgun (WGS) entry which is preliminary data.</text>
</comment>
<dbReference type="InterPro" id="IPR043502">
    <property type="entry name" value="DNA/RNA_pol_sf"/>
</dbReference>
<evidence type="ECO:0000256" key="9">
    <source>
        <dbReference type="ARBA" id="ARBA00022918"/>
    </source>
</evidence>
<reference evidence="14" key="1">
    <citation type="submission" date="2021-03" db="EMBL/GenBank/DDBJ databases">
        <authorList>
            <person name="Bekaert M."/>
        </authorList>
    </citation>
    <scope>NUCLEOTIDE SEQUENCE</scope>
</reference>
<dbReference type="Gene3D" id="2.40.50.40">
    <property type="match status" value="1"/>
</dbReference>
<dbReference type="OrthoDB" id="6139737at2759"/>
<keyword evidence="7" id="KW-0694">RNA-binding</keyword>
<dbReference type="SUPFAM" id="SSF56672">
    <property type="entry name" value="DNA/RNA polymerases"/>
    <property type="match status" value="1"/>
</dbReference>
<keyword evidence="1" id="KW-0808">Transferase</keyword>
<evidence type="ECO:0000256" key="8">
    <source>
        <dbReference type="ARBA" id="ARBA00022908"/>
    </source>
</evidence>
<feature type="domain" description="Integrase catalytic" evidence="13">
    <location>
        <begin position="1196"/>
        <end position="1353"/>
    </location>
</feature>
<dbReference type="GO" id="GO:0004519">
    <property type="term" value="F:endonuclease activity"/>
    <property type="evidence" value="ECO:0007669"/>
    <property type="project" value="UniProtKB-KW"/>
</dbReference>
<evidence type="ECO:0000256" key="1">
    <source>
        <dbReference type="ARBA" id="ARBA00022679"/>
    </source>
</evidence>
<gene>
    <name evidence="14" type="ORF">MEDL_55817</name>
</gene>
<evidence type="ECO:0000259" key="13">
    <source>
        <dbReference type="PROSITE" id="PS50994"/>
    </source>
</evidence>
<dbReference type="Gene3D" id="3.30.420.10">
    <property type="entry name" value="Ribonuclease H-like superfamily/Ribonuclease H"/>
    <property type="match status" value="1"/>
</dbReference>
<dbReference type="InterPro" id="IPR043128">
    <property type="entry name" value="Rev_trsase/Diguanyl_cyclase"/>
</dbReference>
<feature type="domain" description="Reverse transcriptase" evidence="12">
    <location>
        <begin position="371"/>
        <end position="567"/>
    </location>
</feature>
<keyword evidence="3" id="KW-0540">Nuclease</keyword>
<dbReference type="InterPro" id="IPR041577">
    <property type="entry name" value="RT_RNaseH_2"/>
</dbReference>
<dbReference type="Gene3D" id="2.40.70.10">
    <property type="entry name" value="Acid Proteases"/>
    <property type="match status" value="1"/>
</dbReference>
<dbReference type="GO" id="GO:0015074">
    <property type="term" value="P:DNA integration"/>
    <property type="evidence" value="ECO:0007669"/>
    <property type="project" value="UniProtKB-KW"/>
</dbReference>
<feature type="region of interest" description="Disordered" evidence="11">
    <location>
        <begin position="1497"/>
        <end position="1533"/>
    </location>
</feature>
<evidence type="ECO:0000313" key="14">
    <source>
        <dbReference type="EMBL" id="CAG2243694.1"/>
    </source>
</evidence>
<keyword evidence="8" id="KW-0229">DNA integration</keyword>
<dbReference type="Pfam" id="PF00665">
    <property type="entry name" value="rve"/>
    <property type="match status" value="1"/>
</dbReference>
<evidence type="ECO:0000256" key="10">
    <source>
        <dbReference type="ARBA" id="ARBA00023268"/>
    </source>
</evidence>
<evidence type="ECO:0008006" key="16">
    <source>
        <dbReference type="Google" id="ProtNLM"/>
    </source>
</evidence>
<evidence type="ECO:0000313" key="15">
    <source>
        <dbReference type="Proteomes" id="UP000683360"/>
    </source>
</evidence>
<name>A0A8S3UMZ3_MYTED</name>
<dbReference type="Pfam" id="PF17921">
    <property type="entry name" value="Integrase_H2C2"/>
    <property type="match status" value="1"/>
</dbReference>
<evidence type="ECO:0000256" key="2">
    <source>
        <dbReference type="ARBA" id="ARBA00022695"/>
    </source>
</evidence>
<dbReference type="CDD" id="cd01647">
    <property type="entry name" value="RT_LTR"/>
    <property type="match status" value="1"/>
</dbReference>
<dbReference type="InterPro" id="IPR012337">
    <property type="entry name" value="RNaseH-like_sf"/>
</dbReference>
<evidence type="ECO:0000259" key="12">
    <source>
        <dbReference type="PROSITE" id="PS50878"/>
    </source>
</evidence>
<dbReference type="InterPro" id="IPR001584">
    <property type="entry name" value="Integrase_cat-core"/>
</dbReference>
<dbReference type="InterPro" id="IPR016197">
    <property type="entry name" value="Chromo-like_dom_sf"/>
</dbReference>
<proteinExistence type="predicted"/>
<keyword evidence="4" id="KW-0255">Endonuclease</keyword>
<dbReference type="InterPro" id="IPR050951">
    <property type="entry name" value="Retrovirus_Pol_polyprotein"/>
</dbReference>
<dbReference type="InterPro" id="IPR001969">
    <property type="entry name" value="Aspartic_peptidase_AS"/>
</dbReference>
<evidence type="ECO:0000256" key="11">
    <source>
        <dbReference type="SAM" id="MobiDB-lite"/>
    </source>
</evidence>
<dbReference type="InterPro" id="IPR000477">
    <property type="entry name" value="RT_dom"/>
</dbReference>
<evidence type="ECO:0000256" key="6">
    <source>
        <dbReference type="ARBA" id="ARBA00022842"/>
    </source>
</evidence>
<organism evidence="14 15">
    <name type="scientific">Mytilus edulis</name>
    <name type="common">Blue mussel</name>
    <dbReference type="NCBI Taxonomy" id="6550"/>
    <lineage>
        <taxon>Eukaryota</taxon>
        <taxon>Metazoa</taxon>
        <taxon>Spiralia</taxon>
        <taxon>Lophotrochozoa</taxon>
        <taxon>Mollusca</taxon>
        <taxon>Bivalvia</taxon>
        <taxon>Autobranchia</taxon>
        <taxon>Pteriomorphia</taxon>
        <taxon>Mytilida</taxon>
        <taxon>Mytiloidea</taxon>
        <taxon>Mytilidae</taxon>
        <taxon>Mytilinae</taxon>
        <taxon>Mytilus</taxon>
    </lineage>
</organism>
<accession>A0A8S3UMZ3</accession>
<dbReference type="CDD" id="cd00024">
    <property type="entry name" value="CD_CSD"/>
    <property type="match status" value="1"/>
</dbReference>
<keyword evidence="15" id="KW-1185">Reference proteome</keyword>
<dbReference type="PROSITE" id="PS50878">
    <property type="entry name" value="RT_POL"/>
    <property type="match status" value="1"/>
</dbReference>
<dbReference type="Gene3D" id="3.10.10.10">
    <property type="entry name" value="HIV Type 1 Reverse Transcriptase, subunit A, domain 1"/>
    <property type="match status" value="1"/>
</dbReference>
<dbReference type="GO" id="GO:0003723">
    <property type="term" value="F:RNA binding"/>
    <property type="evidence" value="ECO:0007669"/>
    <property type="project" value="UniProtKB-KW"/>
</dbReference>
<dbReference type="CDD" id="cd09274">
    <property type="entry name" value="RNase_HI_RT_Ty3"/>
    <property type="match status" value="1"/>
</dbReference>
<evidence type="ECO:0000256" key="3">
    <source>
        <dbReference type="ARBA" id="ARBA00022722"/>
    </source>
</evidence>
<dbReference type="Pfam" id="PF17919">
    <property type="entry name" value="RT_RNaseH_2"/>
    <property type="match status" value="1"/>
</dbReference>
<keyword evidence="2" id="KW-0548">Nucleotidyltransferase</keyword>
<dbReference type="FunFam" id="3.30.70.270:FF:000020">
    <property type="entry name" value="Transposon Tf2-6 polyprotein-like Protein"/>
    <property type="match status" value="1"/>
</dbReference>
<keyword evidence="5" id="KW-0378">Hydrolase</keyword>
<dbReference type="GO" id="GO:0003964">
    <property type="term" value="F:RNA-directed DNA polymerase activity"/>
    <property type="evidence" value="ECO:0007669"/>
    <property type="project" value="UniProtKB-KW"/>
</dbReference>
<sequence>MTLYTGENDVITSSENDSGTDSFISSDSKFLYLTVRFDSLKVSALVDTGSSVNIISEQLYDSLPYSKKSDFNADVRESIVLANSQKIEVVGTAYVQMNISRANHRVFTYILKMSSHPIILGTNYLIANKMVIDFSEMSAVPKTSNVYCTKRTTILPHTETIIWGKVPSNIYYGKQGICTSSKYIVSRGLVISKGVVSVSKGRLIPIKILNPNSCSIDLYKGKTLAMFDEITSEHSLLPFNDTTDHCVQNVNLINDTNSVNSKSDPVRLDSTVQSENNNTFNSEITDFIANFLFEKSNLDKVQRNDLHKFLYNNKDIFVTKSDPALGFTDLVKHKILLKPDAKPKYQKPYRLSPDKKDVLRHHLDNLLEQGIISPVFPDEDLPITSPIVLVTKRVHGTKQGPPYDKDSSLSQFRFCCDFRYLNSQCKIFSYNIPDLQDLTESFSQRKPNFITSIDMSSGFFQMKIDPSSSKYTAFNTCFGTYKFNRLPMGLSSAPNSFQLLMDKVLSGLTFRSCLCYLDDVLICSETFQEHINDLTDVFNRFRSAGLKLNPKKCQFAEQSCIFLGHHISSKGIKPPPDRVQALQTYPSPRNLKELRRALGLFGWFRKFIPNYSEITQSLTKLLRKGALFQWNKEQETALNALKTRLLNSEILAFPQFNLPFYLAVDSSSKGIGYMLYQKHPDENKNIEKVRVVRFGSKALNRWPRSYGPTKLELLGVVTSVTDCSSYLRGNEFIVECDHKALRPLIEKQLKGAIYDRWLAILQQYNFEIRYKPAAQMQVPDALSRCIGSDVSGENSSPAEDDLFFPYVQETTGQISILNPAENNTQTLNFIDFETEETDHDAGYTADTEDEYISPKFSENHCVSTVFTLPKYRPIEQTEDKVNHIESFGSPCEDTTALLKPTLQQKCKHSADAQDVAKVETECITEDQCFALNNIDNISMLKPLEPIDSPYLINESAHDKQGNVLHEFDPLKVKTQDEPLNDEIDCSSALNLHEREWLKFTNASNLNDISVNAVQKILLEDDTSIENKPVPIVSSDEELVKRSIELFKRSDFSPESVKELQQNDVNLRQIINYLENGILPHLQRDARRLILRSADYSLMNNLLFHTRNAKCKRTSDHMPKYQLALPNILIRPTMEIFHDSPMGGHGGIQNTIDLISEHFYFDKLPSLVTEYVKSCHDCQSRKMTKAHTKTGIISYRTPSGPFQIWQVDLYGPLPISQRSYTHILSAIDMFSKFVYNVPIPNCDAMTVSYALFDMFCQFGVCDTIISDNGSEFISNCTKEVCKLLEIRQNFTPSMIHHCLGACERTHRTLAERLTPYIQKGTQWDSVLPAVTFSMNASINSSTKYSPYEIIYGTRPKFPLCLSHQTDFSTLPDDYRDYVEKQAKKLDIIREEIRTNAQRSGELMMDRYNKKTNPLYLSVGDYVYMLKDPSGPGRKFQPKYSGPFIVNAIKSPHIVNLKEPSSGKILKYDTHLDRLKIAYVRAPEPSDYFLSKVHTAEINRESDDPTTDSDSEHTEAIPPLPQTQPVVRRSTRTRKRPIRFQLSTLDTNSSDEFTTQSDTYYKVKRILSQRKINGKTEYRVQFKGEPAQNALWIPFEQLNEHTKKMVQSKPPPCAN</sequence>
<dbReference type="GO" id="GO:0006508">
    <property type="term" value="P:proteolysis"/>
    <property type="evidence" value="ECO:0007669"/>
    <property type="project" value="InterPro"/>
</dbReference>
<dbReference type="EMBL" id="CAJPWZ010002711">
    <property type="protein sequence ID" value="CAG2243694.1"/>
    <property type="molecule type" value="Genomic_DNA"/>
</dbReference>
<keyword evidence="9" id="KW-0695">RNA-directed DNA polymerase</keyword>
<dbReference type="InterPro" id="IPR036397">
    <property type="entry name" value="RNaseH_sf"/>
</dbReference>
<dbReference type="SUPFAM" id="SSF50630">
    <property type="entry name" value="Acid proteases"/>
    <property type="match status" value="1"/>
</dbReference>
<dbReference type="Gene3D" id="3.30.70.270">
    <property type="match status" value="2"/>
</dbReference>
<dbReference type="InterPro" id="IPR041588">
    <property type="entry name" value="Integrase_H2C2"/>
</dbReference>
<dbReference type="Proteomes" id="UP000683360">
    <property type="component" value="Unassembled WGS sequence"/>
</dbReference>
<dbReference type="PROSITE" id="PS00141">
    <property type="entry name" value="ASP_PROTEASE"/>
    <property type="match status" value="1"/>
</dbReference>